<dbReference type="EMBL" id="AAUJ02000001">
    <property type="protein sequence ID" value="EED65877.1"/>
    <property type="molecule type" value="Genomic_DNA"/>
</dbReference>
<sequence length="234" mass="24412">MTEPAQLALVPGLNNTRAVFDGVLAALPAAVQATVLDNPPLETVEAIAAAHLGALPERFWLAGFSFGGYVALAMLEQAPERVQGIALLCTAPFADSPAAAQKRIAALQAVAQGRYFEMVEAATANTLHPDSLTNAALLQARQAMVRDYGPGRYAAHVRATAARPDRARLLDGGRPTLVLAGSHDQLFTPDALATYAARIPGAQQRVVGPAGHLAPMEQPQAVARALALWMGVAG</sequence>
<dbReference type="eggNOG" id="COG2267">
    <property type="taxonomic scope" value="Bacteria"/>
</dbReference>
<dbReference type="Pfam" id="PF00561">
    <property type="entry name" value="Abhydrolase_1"/>
    <property type="match status" value="1"/>
</dbReference>
<accession>B7WWH4</accession>
<name>B7WWH4_COMTK</name>
<dbReference type="InterPro" id="IPR050266">
    <property type="entry name" value="AB_hydrolase_sf"/>
</dbReference>
<dbReference type="ESTHER" id="comte-a0h765">
    <property type="family name" value="AlphaBeta_hydrolase"/>
</dbReference>
<evidence type="ECO:0000313" key="3">
    <source>
        <dbReference type="Proteomes" id="UP000003039"/>
    </source>
</evidence>
<dbReference type="Gene3D" id="3.40.50.1820">
    <property type="entry name" value="alpha/beta hydrolase"/>
    <property type="match status" value="1"/>
</dbReference>
<comment type="caution">
    <text evidence="2">The sequence shown here is derived from an EMBL/GenBank/DDBJ whole genome shotgun (WGS) entry which is preliminary data.</text>
</comment>
<keyword evidence="2" id="KW-0378">Hydrolase</keyword>
<dbReference type="OrthoDB" id="2086224at2"/>
<dbReference type="Proteomes" id="UP000003039">
    <property type="component" value="Unassembled WGS sequence"/>
</dbReference>
<organism evidence="2 3">
    <name type="scientific">Comamonas testosteroni (strain DSM 14576 / KF-1)</name>
    <name type="common">Pseudomonas testosteroni</name>
    <dbReference type="NCBI Taxonomy" id="399795"/>
    <lineage>
        <taxon>Bacteria</taxon>
        <taxon>Pseudomonadati</taxon>
        <taxon>Pseudomonadota</taxon>
        <taxon>Betaproteobacteria</taxon>
        <taxon>Burkholderiales</taxon>
        <taxon>Comamonadaceae</taxon>
        <taxon>Comamonas</taxon>
    </lineage>
</organism>
<gene>
    <name evidence="2" type="ORF">CtesDRAFT_PD0823</name>
</gene>
<dbReference type="PRINTS" id="PR00111">
    <property type="entry name" value="ABHYDROLASE"/>
</dbReference>
<reference evidence="2 3" key="1">
    <citation type="journal article" date="2004" name="Appl. Environ. Microbiol.">
        <title>Mineralization of individual congeners of linear alkylbenzenesulfonate by defined pairs of heterotrophic bacteria.</title>
        <authorList>
            <person name="Schleheck D."/>
            <person name="Knepper T.P."/>
            <person name="Fischer K."/>
            <person name="Cook A.M."/>
        </authorList>
    </citation>
    <scope>NUCLEOTIDE SEQUENCE [LARGE SCALE GENOMIC DNA]</scope>
    <source>
        <strain evidence="3">DSM 14576 / KF-1</strain>
    </source>
</reference>
<dbReference type="PANTHER" id="PTHR43798">
    <property type="entry name" value="MONOACYLGLYCEROL LIPASE"/>
    <property type="match status" value="1"/>
</dbReference>
<dbReference type="GO" id="GO:0016787">
    <property type="term" value="F:hydrolase activity"/>
    <property type="evidence" value="ECO:0007669"/>
    <property type="project" value="UniProtKB-KW"/>
</dbReference>
<proteinExistence type="predicted"/>
<dbReference type="AlphaFoldDB" id="B7WWH4"/>
<evidence type="ECO:0000259" key="1">
    <source>
        <dbReference type="Pfam" id="PF00561"/>
    </source>
</evidence>
<feature type="domain" description="AB hydrolase-1" evidence="1">
    <location>
        <begin position="56"/>
        <end position="218"/>
    </location>
</feature>
<dbReference type="RefSeq" id="WP_003052143.1">
    <property type="nucleotide sequence ID" value="NZ_AAUJ02000001.1"/>
</dbReference>
<dbReference type="InterPro" id="IPR029058">
    <property type="entry name" value="AB_hydrolase_fold"/>
</dbReference>
<dbReference type="SUPFAM" id="SSF53474">
    <property type="entry name" value="alpha/beta-Hydrolases"/>
    <property type="match status" value="1"/>
</dbReference>
<dbReference type="InterPro" id="IPR000073">
    <property type="entry name" value="AB_hydrolase_1"/>
</dbReference>
<evidence type="ECO:0000313" key="2">
    <source>
        <dbReference type="EMBL" id="EED65877.1"/>
    </source>
</evidence>
<protein>
    <submittedName>
        <fullName evidence="2">Alpha/beta hydrolase fold protein</fullName>
    </submittedName>
</protein>